<name>A0A645CWX4_9ZZZZ</name>
<accession>A0A645CWX4</accession>
<dbReference type="AlphaFoldDB" id="A0A645CWX4"/>
<protein>
    <submittedName>
        <fullName evidence="1">Uncharacterized protein</fullName>
    </submittedName>
</protein>
<sequence length="205" mass="22858">MPDRALSGANRHRGGVFRFHRLERFDFRKTCTHVPGAQNQVAAAQERFVADRRIDGAFNERSFAHQSERHAPERHACGIRSGSVERIEDEALSGQRRGEIGVVVRFGGLFPDQADAFLGTVEAGGEQPLDLPVRVGDGGVVRLDFNLRRVVVPQRDFSCFPEQFEDSVDFPAVFHDQRPRLLLSFTVVPGAVLSQSLNHPESRSV</sequence>
<dbReference type="EMBL" id="VSSQ01030764">
    <property type="protein sequence ID" value="MPM81409.1"/>
    <property type="molecule type" value="Genomic_DNA"/>
</dbReference>
<reference evidence="1" key="1">
    <citation type="submission" date="2019-08" db="EMBL/GenBank/DDBJ databases">
        <authorList>
            <person name="Kucharzyk K."/>
            <person name="Murdoch R.W."/>
            <person name="Higgins S."/>
            <person name="Loffler F."/>
        </authorList>
    </citation>
    <scope>NUCLEOTIDE SEQUENCE</scope>
</reference>
<evidence type="ECO:0000313" key="1">
    <source>
        <dbReference type="EMBL" id="MPM81409.1"/>
    </source>
</evidence>
<gene>
    <name evidence="1" type="ORF">SDC9_128462</name>
</gene>
<organism evidence="1">
    <name type="scientific">bioreactor metagenome</name>
    <dbReference type="NCBI Taxonomy" id="1076179"/>
    <lineage>
        <taxon>unclassified sequences</taxon>
        <taxon>metagenomes</taxon>
        <taxon>ecological metagenomes</taxon>
    </lineage>
</organism>
<comment type="caution">
    <text evidence="1">The sequence shown here is derived from an EMBL/GenBank/DDBJ whole genome shotgun (WGS) entry which is preliminary data.</text>
</comment>
<proteinExistence type="predicted"/>